<keyword evidence="5" id="KW-1185">Reference proteome</keyword>
<organism evidence="4 5">
    <name type="scientific">Taphrina deformans (strain PYCC 5710 / ATCC 11124 / CBS 356.35 / IMI 108563 / JCM 9778 / NBRC 8474)</name>
    <name type="common">Peach leaf curl fungus</name>
    <name type="synonym">Lalaria deformans</name>
    <dbReference type="NCBI Taxonomy" id="1097556"/>
    <lineage>
        <taxon>Eukaryota</taxon>
        <taxon>Fungi</taxon>
        <taxon>Dikarya</taxon>
        <taxon>Ascomycota</taxon>
        <taxon>Taphrinomycotina</taxon>
        <taxon>Taphrinomycetes</taxon>
        <taxon>Taphrinales</taxon>
        <taxon>Taphrinaceae</taxon>
        <taxon>Taphrina</taxon>
    </lineage>
</organism>
<comment type="caution">
    <text evidence="4">The sequence shown here is derived from an EMBL/GenBank/DDBJ whole genome shotgun (WGS) entry which is preliminary data.</text>
</comment>
<dbReference type="Gene3D" id="1.20.1280.50">
    <property type="match status" value="1"/>
</dbReference>
<feature type="region of interest" description="Disordered" evidence="2">
    <location>
        <begin position="22"/>
        <end position="106"/>
    </location>
</feature>
<feature type="compositionally biased region" description="Basic and acidic residues" evidence="2">
    <location>
        <begin position="93"/>
        <end position="103"/>
    </location>
</feature>
<protein>
    <recommendedName>
        <fullName evidence="3">F-box domain-containing protein</fullName>
    </recommendedName>
</protein>
<dbReference type="OrthoDB" id="2117972at2759"/>
<sequence>MNDRELEDFRLQWKQDLNRNLKLPDTNKSLSGSQLERLEPKESASSRDDLLDSARSVQSASNIRLQHTTSPEASLAGANNNIDDNDNDNGNDNDNKYNSDEKQQASAVAQIVPTLKNKVLFSNAVGSEHRLHEPVLLTALEAYEKGVEKERQGMLSDALVFYRRAFKIDPGVDKLFRDAYKAGKVKEATYDHVGSSMEETNYAKFVQVGHDYNPEDAYESTSELKEMTKMMAALRMPVEIEVPEGADSAHKGISSLPEEILHQILTYALVADAASCFTPLSMTCQKFFILLHDQSMWKELCYNTYQDQIYTGEGVPLGSESAYVDYVNKLNEESLGSYKLNWKRMFIEKPRIRYNGIYISTCHYTRPGVREESLDWTSPIHLVTYFRFLRFFPNGECLSLLTPTEPREVVHNIMPGTKLKGVQKGRWSMTRAGQVSIEANGPSNYLFFMELQIRSSSRGRQNKLAWTKFFGVHPLSAEVTHFKNDRSHYFHRVRSYTDKVKSSLVP</sequence>
<keyword evidence="1" id="KW-0833">Ubl conjugation pathway</keyword>
<evidence type="ECO:0000313" key="4">
    <source>
        <dbReference type="EMBL" id="CCG84505.1"/>
    </source>
</evidence>
<accession>R4XMH0</accession>
<dbReference type="GO" id="GO:0019005">
    <property type="term" value="C:SCF ubiquitin ligase complex"/>
    <property type="evidence" value="ECO:0007669"/>
    <property type="project" value="TreeGrafter"/>
</dbReference>
<dbReference type="AlphaFoldDB" id="R4XMH0"/>
<evidence type="ECO:0000256" key="2">
    <source>
        <dbReference type="SAM" id="MobiDB-lite"/>
    </source>
</evidence>
<evidence type="ECO:0000256" key="1">
    <source>
        <dbReference type="ARBA" id="ARBA00022786"/>
    </source>
</evidence>
<gene>
    <name evidence="4" type="ORF">TAPDE_004969</name>
</gene>
<feature type="domain" description="F-box" evidence="3">
    <location>
        <begin position="250"/>
        <end position="300"/>
    </location>
</feature>
<dbReference type="STRING" id="1097556.R4XMH0"/>
<dbReference type="Pfam" id="PF12937">
    <property type="entry name" value="F-box-like"/>
    <property type="match status" value="1"/>
</dbReference>
<dbReference type="InterPro" id="IPR045464">
    <property type="entry name" value="Hrt3/FBXO9_C"/>
</dbReference>
<evidence type="ECO:0000259" key="3">
    <source>
        <dbReference type="PROSITE" id="PS50181"/>
    </source>
</evidence>
<evidence type="ECO:0000313" key="5">
    <source>
        <dbReference type="Proteomes" id="UP000013776"/>
    </source>
</evidence>
<dbReference type="Proteomes" id="UP000013776">
    <property type="component" value="Unassembled WGS sequence"/>
</dbReference>
<dbReference type="InterPro" id="IPR036047">
    <property type="entry name" value="F-box-like_dom_sf"/>
</dbReference>
<dbReference type="InterPro" id="IPR001810">
    <property type="entry name" value="F-box_dom"/>
</dbReference>
<dbReference type="GO" id="GO:0005737">
    <property type="term" value="C:cytoplasm"/>
    <property type="evidence" value="ECO:0007669"/>
    <property type="project" value="TreeGrafter"/>
</dbReference>
<feature type="compositionally biased region" description="Basic and acidic residues" evidence="2">
    <location>
        <begin position="36"/>
        <end position="52"/>
    </location>
</feature>
<reference evidence="4 5" key="1">
    <citation type="journal article" date="2013" name="MBio">
        <title>Genome sequencing of the plant pathogen Taphrina deformans, the causal agent of peach leaf curl.</title>
        <authorList>
            <person name="Cisse O.H."/>
            <person name="Almeida J.M.G.C.F."/>
            <person name="Fonseca A."/>
            <person name="Kumar A.A."/>
            <person name="Salojaervi J."/>
            <person name="Overmyer K."/>
            <person name="Hauser P.M."/>
            <person name="Pagni M."/>
        </authorList>
    </citation>
    <scope>NUCLEOTIDE SEQUENCE [LARGE SCALE GENOMIC DNA]</scope>
    <source>
        <strain evidence="5">PYCC 5710 / ATCC 11124 / CBS 356.35 / IMI 108563 / JCM 9778 / NBRC 8474</strain>
    </source>
</reference>
<dbReference type="PROSITE" id="PS50181">
    <property type="entry name" value="FBOX"/>
    <property type="match status" value="1"/>
</dbReference>
<dbReference type="Pfam" id="PF19270">
    <property type="entry name" value="FBO_C"/>
    <property type="match status" value="1"/>
</dbReference>
<dbReference type="GO" id="GO:0031146">
    <property type="term" value="P:SCF-dependent proteasomal ubiquitin-dependent protein catabolic process"/>
    <property type="evidence" value="ECO:0007669"/>
    <property type="project" value="TreeGrafter"/>
</dbReference>
<dbReference type="PANTHER" id="PTHR12874:SF9">
    <property type="entry name" value="F-BOX ONLY PROTEIN 48"/>
    <property type="match status" value="1"/>
</dbReference>
<dbReference type="eggNOG" id="KOG2997">
    <property type="taxonomic scope" value="Eukaryota"/>
</dbReference>
<dbReference type="PANTHER" id="PTHR12874">
    <property type="entry name" value="F-BOX ONLY PROTEIN 48-RELATED"/>
    <property type="match status" value="1"/>
</dbReference>
<dbReference type="SUPFAM" id="SSF81383">
    <property type="entry name" value="F-box domain"/>
    <property type="match status" value="1"/>
</dbReference>
<dbReference type="VEuPathDB" id="FungiDB:TAPDE_004969"/>
<dbReference type="CDD" id="cd22089">
    <property type="entry name" value="F-box_FBXO9"/>
    <property type="match status" value="1"/>
</dbReference>
<feature type="compositionally biased region" description="Polar residues" evidence="2">
    <location>
        <begin position="57"/>
        <end position="72"/>
    </location>
</feature>
<dbReference type="EMBL" id="CAHR02000254">
    <property type="protein sequence ID" value="CCG84505.1"/>
    <property type="molecule type" value="Genomic_DNA"/>
</dbReference>
<proteinExistence type="predicted"/>
<name>R4XMH0_TAPDE</name>